<reference evidence="1 4" key="2">
    <citation type="journal article" date="2017" name="BMC Genomics">
        <title>Comparative and functional genomics of the Lactococcus lactis taxon; insights into evolution and niche adaptation.</title>
        <authorList>
            <person name="Kelleher P."/>
            <person name="Bottacini F."/>
            <person name="Mahony J."/>
            <person name="Kilcawley K.N."/>
            <person name="van Sinderen D."/>
        </authorList>
    </citation>
    <scope>NUCLEOTIDE SEQUENCE [LARGE SCALE GENOMIC DNA]</scope>
    <source>
        <strain evidence="1 4">275</strain>
    </source>
</reference>
<dbReference type="PATRIC" id="fig|1360.118.peg.717"/>
<evidence type="ECO:0000313" key="2">
    <source>
        <dbReference type="EMBL" id="GAM79386.1"/>
    </source>
</evidence>
<name>A0A0B8QLG6_LACLL</name>
<dbReference type="EMBL" id="CP015897">
    <property type="protein sequence ID" value="ARD99671.1"/>
    <property type="molecule type" value="Genomic_DNA"/>
</dbReference>
<dbReference type="EMBL" id="BBSI01000013">
    <property type="protein sequence ID" value="GAM79386.1"/>
    <property type="molecule type" value="Genomic_DNA"/>
</dbReference>
<dbReference type="Proteomes" id="UP000192085">
    <property type="component" value="Chromosome"/>
</dbReference>
<evidence type="ECO:0000313" key="3">
    <source>
        <dbReference type="Proteomes" id="UP000031847"/>
    </source>
</evidence>
<reference evidence="2 3" key="1">
    <citation type="submission" date="2015-01" db="EMBL/GenBank/DDBJ databases">
        <title>Lactococcus lactis subsp.lactis JCM 5805 whole genome shotgun sequence.</title>
        <authorList>
            <person name="Fujii T."/>
            <person name="Tomita Y."/>
            <person name="Ikushima S."/>
            <person name="Fujiwara D."/>
        </authorList>
    </citation>
    <scope>NUCLEOTIDE SEQUENCE [LARGE SCALE GENOMIC DNA]</scope>
    <source>
        <strain evidence="2 3">JCM 5805</strain>
    </source>
</reference>
<sequence>MGERYDPMAAYLANGVLEEFRKMTNEWLKFQKELFKYESKTGEIRQSDLLKEFHMSSDTLKKWRENGLPSINRGGSVFYLLEDLHDFYY</sequence>
<protein>
    <submittedName>
        <fullName evidence="1">Prophage protein</fullName>
    </submittedName>
    <submittedName>
        <fullName evidence="2">Transcriptional regulators of sugar metabolism</fullName>
    </submittedName>
</protein>
<evidence type="ECO:0000313" key="1">
    <source>
        <dbReference type="EMBL" id="ARD99671.1"/>
    </source>
</evidence>
<dbReference type="AlphaFoldDB" id="A0A0B8QLG6"/>
<dbReference type="SUPFAM" id="SSF46955">
    <property type="entry name" value="Putative DNA-binding domain"/>
    <property type="match status" value="1"/>
</dbReference>
<dbReference type="InterPro" id="IPR009061">
    <property type="entry name" value="DNA-bd_dom_put_sf"/>
</dbReference>
<dbReference type="RefSeq" id="WP_014570757.1">
    <property type="nucleotide sequence ID" value="NZ_BAABQR010000013.1"/>
</dbReference>
<organism evidence="2 3">
    <name type="scientific">Lactococcus lactis subsp. lactis</name>
    <name type="common">Streptococcus lactis</name>
    <dbReference type="NCBI Taxonomy" id="1360"/>
    <lineage>
        <taxon>Bacteria</taxon>
        <taxon>Bacillati</taxon>
        <taxon>Bacillota</taxon>
        <taxon>Bacilli</taxon>
        <taxon>Lactobacillales</taxon>
        <taxon>Streptococcaceae</taxon>
        <taxon>Lactococcus</taxon>
    </lineage>
</organism>
<gene>
    <name evidence="2" type="ORF">JCM5805K_0493</name>
    <name evidence="1" type="ORF">LL275_2044</name>
</gene>
<accession>A0A0B8QLG6</accession>
<evidence type="ECO:0000313" key="4">
    <source>
        <dbReference type="Proteomes" id="UP000192085"/>
    </source>
</evidence>
<dbReference type="Proteomes" id="UP000031847">
    <property type="component" value="Unassembled WGS sequence"/>
</dbReference>
<proteinExistence type="predicted"/>